<evidence type="ECO:0000313" key="1">
    <source>
        <dbReference type="EMBL" id="MFD0914464.1"/>
    </source>
</evidence>
<dbReference type="EMBL" id="JBHTKB010000003">
    <property type="protein sequence ID" value="MFD0914464.1"/>
    <property type="molecule type" value="Genomic_DNA"/>
</dbReference>
<protein>
    <submittedName>
        <fullName evidence="1">Porin</fullName>
    </submittedName>
</protein>
<dbReference type="Proteomes" id="UP001597128">
    <property type="component" value="Unassembled WGS sequence"/>
</dbReference>
<name>A0ABW3F9C8_9PROT</name>
<keyword evidence="2" id="KW-1185">Reference proteome</keyword>
<reference evidence="2" key="1">
    <citation type="journal article" date="2019" name="Int. J. Syst. Evol. Microbiol.">
        <title>The Global Catalogue of Microorganisms (GCM) 10K type strain sequencing project: providing services to taxonomists for standard genome sequencing and annotation.</title>
        <authorList>
            <consortium name="The Broad Institute Genomics Platform"/>
            <consortium name="The Broad Institute Genome Sequencing Center for Infectious Disease"/>
            <person name="Wu L."/>
            <person name="Ma J."/>
        </authorList>
    </citation>
    <scope>NUCLEOTIDE SEQUENCE [LARGE SCALE GENOMIC DNA]</scope>
    <source>
        <strain evidence="2">CCUG 58412</strain>
    </source>
</reference>
<sequence length="365" mass="41416">MNKSMLHCCVLALPLLAGEGYAEEVQDLSAASFKLSGYLESYYSKDFNDPGQQKRPAFMYSYNQDDSLQINLALIRADISSSHFRAHLGVASGTYMKANYAAENRTLQHLYEANAGIKLSDQHDLWLDVGVMPAHIGFESAIGAENWTLTRSMMADNSPYFETGARLSYTSTDGKWYVSGLLLNGWQRIHRPDGNSTPSLGHQITYKPNDRLTLNSSSFIGNDKSDADRQMRYFHNLYAQLQLDDRWSMLAALDVGAEQRLDDRGRYNVWYTPNLIFRYRYSDSVSFAARAEYYQDKQGVIVSTETPNGFKTQGYSVNMDYQLHPAVLLRAELRQFISKDRIFLKDDNDFSSRSLMATTALAISF</sequence>
<proteinExistence type="predicted"/>
<dbReference type="Pfam" id="PF07642">
    <property type="entry name" value="BBP2"/>
    <property type="match status" value="1"/>
</dbReference>
<gene>
    <name evidence="1" type="ORF">ACFQ1Z_12960</name>
</gene>
<dbReference type="InterPro" id="IPR011486">
    <property type="entry name" value="BBP2"/>
</dbReference>
<comment type="caution">
    <text evidence="1">The sequence shown here is derived from an EMBL/GenBank/DDBJ whole genome shotgun (WGS) entry which is preliminary data.</text>
</comment>
<accession>A0ABW3F9C8</accession>
<organism evidence="1 2">
    <name type="scientific">Methylophilus luteus</name>
    <dbReference type="NCBI Taxonomy" id="640108"/>
    <lineage>
        <taxon>Bacteria</taxon>
        <taxon>Pseudomonadati</taxon>
        <taxon>Pseudomonadota</taxon>
        <taxon>Betaproteobacteria</taxon>
        <taxon>Nitrosomonadales</taxon>
        <taxon>Methylophilaceae</taxon>
        <taxon>Methylophilus</taxon>
    </lineage>
</organism>
<evidence type="ECO:0000313" key="2">
    <source>
        <dbReference type="Proteomes" id="UP001597128"/>
    </source>
</evidence>
<dbReference type="SUPFAM" id="SSF56935">
    <property type="entry name" value="Porins"/>
    <property type="match status" value="1"/>
</dbReference>
<dbReference type="RefSeq" id="WP_379058293.1">
    <property type="nucleotide sequence ID" value="NZ_JBHTKB010000003.1"/>
</dbReference>